<accession>Q010Q3</accession>
<feature type="region of interest" description="Disordered" evidence="1">
    <location>
        <begin position="46"/>
        <end position="86"/>
    </location>
</feature>
<dbReference type="InParanoid" id="Q010Q3"/>
<evidence type="ECO:0000256" key="1">
    <source>
        <dbReference type="SAM" id="MobiDB-lite"/>
    </source>
</evidence>
<protein>
    <submittedName>
        <fullName evidence="2">Unnamed product</fullName>
    </submittedName>
</protein>
<dbReference type="EMBL" id="CAID01000010">
    <property type="protein sequence ID" value="CAL55979.1"/>
    <property type="molecule type" value="Genomic_DNA"/>
</dbReference>
<reference evidence="3" key="1">
    <citation type="journal article" date="2006" name="Proc. Natl. Acad. Sci. U.S.A.">
        <title>Genome analysis of the smallest free-living eukaryote Ostreococcus tauri unveils many unique features.</title>
        <authorList>
            <person name="Derelle E."/>
            <person name="Ferraz C."/>
            <person name="Rombauts S."/>
            <person name="Rouze P."/>
            <person name="Worden A.Z."/>
            <person name="Robbens S."/>
            <person name="Partensky F."/>
            <person name="Degroeve S."/>
            <person name="Echeynie S."/>
            <person name="Cooke R."/>
            <person name="Saeys Y."/>
            <person name="Wuyts J."/>
            <person name="Jabbari K."/>
            <person name="Bowler C."/>
            <person name="Panaud O."/>
            <person name="Piegu B."/>
            <person name="Ball S.G."/>
            <person name="Ral J.-P."/>
            <person name="Bouget F.-Y."/>
            <person name="Piganeau G."/>
            <person name="De Baets B."/>
            <person name="Picard A."/>
            <person name="Delseny M."/>
            <person name="Demaille J."/>
            <person name="Van de Peer Y."/>
            <person name="Moreau H."/>
        </authorList>
    </citation>
    <scope>NUCLEOTIDE SEQUENCE [LARGE SCALE GENOMIC DNA]</scope>
    <source>
        <strain evidence="3">OTTH 0595 / CCAP 157/2 / RCC745</strain>
    </source>
</reference>
<dbReference type="RefSeq" id="XP_003081457.1">
    <property type="nucleotide sequence ID" value="XM_003081409.1"/>
</dbReference>
<dbReference type="GeneID" id="9832023"/>
<sequence>METLTMETFAASRWVERVDARRTGRRGRGWGRRRAIDAFAASGASRDPFARARGRTTTTDPFGDSTRRMTSGARTTTSETKTRPTGRYPAFEDARVYEVPERLRRPGSVENDTFVVHKSLEDVFPGSGLADAFHGDGRFRTGVRLAMRDDLFVPNEKLSEARNATMRALSSSVHVNWFESRTGYAALSAHFARHGVNLTGERFIKGLGALCGEPCHGTLIDIASIGKQKIRHSWHQDSGYDRFTVMLGFPASTPSEDPPPGVGVFTHAVKLSHPLVQLGDDGSVIQWEDFVPYEGDFADEYVARPVFKRGQEIMVYRDSAIIHSAPDQSHREAVWRFM</sequence>
<name>Q010Q3_OSTTA</name>
<dbReference type="Proteomes" id="UP000009170">
    <property type="component" value="Unassembled WGS sequence"/>
</dbReference>
<proteinExistence type="predicted"/>
<dbReference type="OrthoDB" id="497525at2759"/>
<evidence type="ECO:0000313" key="3">
    <source>
        <dbReference type="Proteomes" id="UP000009170"/>
    </source>
</evidence>
<dbReference type="AlphaFoldDB" id="Q010Q3"/>
<feature type="compositionally biased region" description="Low complexity" evidence="1">
    <location>
        <begin position="70"/>
        <end position="86"/>
    </location>
</feature>
<organism evidence="2 3">
    <name type="scientific">Ostreococcus tauri</name>
    <name type="common">Marine green alga</name>
    <dbReference type="NCBI Taxonomy" id="70448"/>
    <lineage>
        <taxon>Eukaryota</taxon>
        <taxon>Viridiplantae</taxon>
        <taxon>Chlorophyta</taxon>
        <taxon>Mamiellophyceae</taxon>
        <taxon>Mamiellales</taxon>
        <taxon>Bathycoccaceae</taxon>
        <taxon>Ostreococcus</taxon>
    </lineage>
</organism>
<keyword evidence="3" id="KW-1185">Reference proteome</keyword>
<comment type="caution">
    <text evidence="2">The sequence shown here is derived from an EMBL/GenBank/DDBJ whole genome shotgun (WGS) entry which is preliminary data.</text>
</comment>
<evidence type="ECO:0000313" key="2">
    <source>
        <dbReference type="EMBL" id="CAL55979.1"/>
    </source>
</evidence>
<reference evidence="2 3" key="2">
    <citation type="journal article" date="2014" name="BMC Genomics">
        <title>An improved genome of the model marine alga Ostreococcus tauri unfolds by assessing Illumina de novo assemblies.</title>
        <authorList>
            <person name="Blanc-Mathieu R."/>
            <person name="Verhelst B."/>
            <person name="Derelle E."/>
            <person name="Rombauts S."/>
            <person name="Bouget F.Y."/>
            <person name="Carre I."/>
            <person name="Chateau A."/>
            <person name="Eyre-Walker A."/>
            <person name="Grimsley N."/>
            <person name="Moreau H."/>
            <person name="Piegu B."/>
            <person name="Rivals E."/>
            <person name="Schackwitz W."/>
            <person name="Van de Peer Y."/>
            <person name="Piganeau G."/>
        </authorList>
    </citation>
    <scope>NUCLEOTIDE SEQUENCE [LARGE SCALE GENOMIC DNA]</scope>
    <source>
        <strain evidence="3">OTTH 0595 / CCAP 157/2 / RCC745</strain>
    </source>
</reference>
<gene>
    <name evidence="2" type="ORF">OT_ostta10g00210</name>
</gene>
<dbReference type="OMA" id="GVGVFSH"/>
<dbReference type="KEGG" id="ota:OT_ostta10g00210"/>